<reference evidence="1" key="1">
    <citation type="submission" date="2021-06" db="EMBL/GenBank/DDBJ databases">
        <authorList>
            <person name="Kallberg Y."/>
            <person name="Tangrot J."/>
            <person name="Rosling A."/>
        </authorList>
    </citation>
    <scope>NUCLEOTIDE SEQUENCE</scope>
    <source>
        <strain evidence="1">MA461A</strain>
    </source>
</reference>
<dbReference type="EMBL" id="CAJVQC010010617">
    <property type="protein sequence ID" value="CAG8618783.1"/>
    <property type="molecule type" value="Genomic_DNA"/>
</dbReference>
<proteinExistence type="predicted"/>
<accession>A0ACA9MWM2</accession>
<sequence length="58" mass="6844">RENAIELVGQILERTNWSIRSYLYGQQTNVILISSDSTINEIKRINVKKQKQIELRIE</sequence>
<dbReference type="Proteomes" id="UP000789920">
    <property type="component" value="Unassembled WGS sequence"/>
</dbReference>
<feature type="non-terminal residue" evidence="1">
    <location>
        <position position="1"/>
    </location>
</feature>
<evidence type="ECO:0000313" key="1">
    <source>
        <dbReference type="EMBL" id="CAG8618783.1"/>
    </source>
</evidence>
<name>A0ACA9MWM2_9GLOM</name>
<gene>
    <name evidence="1" type="ORF">RPERSI_LOCUS6626</name>
</gene>
<protein>
    <submittedName>
        <fullName evidence="1">22455_t:CDS:1</fullName>
    </submittedName>
</protein>
<organism evidence="1 2">
    <name type="scientific">Racocetra persica</name>
    <dbReference type="NCBI Taxonomy" id="160502"/>
    <lineage>
        <taxon>Eukaryota</taxon>
        <taxon>Fungi</taxon>
        <taxon>Fungi incertae sedis</taxon>
        <taxon>Mucoromycota</taxon>
        <taxon>Glomeromycotina</taxon>
        <taxon>Glomeromycetes</taxon>
        <taxon>Diversisporales</taxon>
        <taxon>Gigasporaceae</taxon>
        <taxon>Racocetra</taxon>
    </lineage>
</organism>
<keyword evidence="2" id="KW-1185">Reference proteome</keyword>
<evidence type="ECO:0000313" key="2">
    <source>
        <dbReference type="Proteomes" id="UP000789920"/>
    </source>
</evidence>
<comment type="caution">
    <text evidence="1">The sequence shown here is derived from an EMBL/GenBank/DDBJ whole genome shotgun (WGS) entry which is preliminary data.</text>
</comment>